<accession>A0A6J7EA83</accession>
<keyword evidence="5" id="KW-0548">Nucleotidyltransferase</keyword>
<comment type="similarity">
    <text evidence="2">Belongs to the IspD/TarI cytidylyltransferase family. IspD subfamily.</text>
</comment>
<dbReference type="InterPro" id="IPR001228">
    <property type="entry name" value="IspD"/>
</dbReference>
<dbReference type="InterPro" id="IPR034683">
    <property type="entry name" value="IspD/TarI"/>
</dbReference>
<dbReference type="InterPro" id="IPR018294">
    <property type="entry name" value="ISPD_synthase_CS"/>
</dbReference>
<evidence type="ECO:0000256" key="4">
    <source>
        <dbReference type="ARBA" id="ARBA00022679"/>
    </source>
</evidence>
<dbReference type="GO" id="GO:0050518">
    <property type="term" value="F:2-C-methyl-D-erythritol 4-phosphate cytidylyltransferase activity"/>
    <property type="evidence" value="ECO:0007669"/>
    <property type="project" value="UniProtKB-EC"/>
</dbReference>
<evidence type="ECO:0000256" key="1">
    <source>
        <dbReference type="ARBA" id="ARBA00004787"/>
    </source>
</evidence>
<dbReference type="InterPro" id="IPR029044">
    <property type="entry name" value="Nucleotide-diphossugar_trans"/>
</dbReference>
<dbReference type="EMBL" id="CAFBLU010000018">
    <property type="protein sequence ID" value="CAB4877724.1"/>
    <property type="molecule type" value="Genomic_DNA"/>
</dbReference>
<evidence type="ECO:0000256" key="2">
    <source>
        <dbReference type="ARBA" id="ARBA00009789"/>
    </source>
</evidence>
<evidence type="ECO:0000313" key="7">
    <source>
        <dbReference type="EMBL" id="CAB4877724.1"/>
    </source>
</evidence>
<dbReference type="EC" id="2.7.7.60" evidence="3"/>
<proteinExistence type="inferred from homology"/>
<dbReference type="InterPro" id="IPR050088">
    <property type="entry name" value="IspD/TarI_cytidylyltransf_bact"/>
</dbReference>
<name>A0A6J7EA83_9ZZZZ</name>
<protein>
    <recommendedName>
        <fullName evidence="3">2-C-methyl-D-erythritol 4-phosphate cytidylyltransferase</fullName>
        <ecNumber evidence="3">2.7.7.60</ecNumber>
    </recommendedName>
</protein>
<dbReference type="PROSITE" id="PS01295">
    <property type="entry name" value="ISPD"/>
    <property type="match status" value="1"/>
</dbReference>
<keyword evidence="4" id="KW-0808">Transferase</keyword>
<evidence type="ECO:0000256" key="5">
    <source>
        <dbReference type="ARBA" id="ARBA00022695"/>
    </source>
</evidence>
<dbReference type="HAMAP" id="MF_00108">
    <property type="entry name" value="IspD"/>
    <property type="match status" value="1"/>
</dbReference>
<dbReference type="CDD" id="cd02516">
    <property type="entry name" value="CDP-ME_synthetase"/>
    <property type="match status" value="1"/>
</dbReference>
<dbReference type="AlphaFoldDB" id="A0A6J7EA83"/>
<reference evidence="7" key="1">
    <citation type="submission" date="2020-05" db="EMBL/GenBank/DDBJ databases">
        <authorList>
            <person name="Chiriac C."/>
            <person name="Salcher M."/>
            <person name="Ghai R."/>
            <person name="Kavagutti S V."/>
        </authorList>
    </citation>
    <scope>NUCLEOTIDE SEQUENCE</scope>
</reference>
<dbReference type="SUPFAM" id="SSF53448">
    <property type="entry name" value="Nucleotide-diphospho-sugar transferases"/>
    <property type="match status" value="1"/>
</dbReference>
<evidence type="ECO:0000256" key="6">
    <source>
        <dbReference type="ARBA" id="ARBA00023229"/>
    </source>
</evidence>
<organism evidence="7">
    <name type="scientific">freshwater metagenome</name>
    <dbReference type="NCBI Taxonomy" id="449393"/>
    <lineage>
        <taxon>unclassified sequences</taxon>
        <taxon>metagenomes</taxon>
        <taxon>ecological metagenomes</taxon>
    </lineage>
</organism>
<evidence type="ECO:0000256" key="3">
    <source>
        <dbReference type="ARBA" id="ARBA00012526"/>
    </source>
</evidence>
<comment type="pathway">
    <text evidence="1">Isoprenoid biosynthesis; isopentenyl diphosphate biosynthesis via DXP pathway; isopentenyl diphosphate from 1-deoxy-D-xylulose 5-phosphate: step 2/6.</text>
</comment>
<dbReference type="Pfam" id="PF01128">
    <property type="entry name" value="IspD"/>
    <property type="match status" value="1"/>
</dbReference>
<dbReference type="FunFam" id="3.90.550.10:FF:000003">
    <property type="entry name" value="2-C-methyl-D-erythritol 4-phosphate cytidylyltransferase"/>
    <property type="match status" value="1"/>
</dbReference>
<keyword evidence="6" id="KW-0414">Isoprene biosynthesis</keyword>
<sequence length="235" mass="24072">MAVALIVAAGSGERLGGSVPKAFILCAGRPLVAWSIDAFRAVDGIDRIVVAVPSGWTASSDGDVEALEGCVVCEGGSDRSLSVRAALSAAGDLDDSQVVLVHDAARPFVERELIERLMAAVAPGAGCEAAIAATQVTDTIKVANEDGNVLSTLDRGTLRAVQTPQAFTNRALAQALDQGEDVLAAATDDAALAEALGLAVQLVDSPSENFKVTTQNDLDLAELILGRRAQAGAPR</sequence>
<dbReference type="PANTHER" id="PTHR32125">
    <property type="entry name" value="2-C-METHYL-D-ERYTHRITOL 4-PHOSPHATE CYTIDYLYLTRANSFERASE, CHLOROPLASTIC"/>
    <property type="match status" value="1"/>
</dbReference>
<dbReference type="UniPathway" id="UPA00056">
    <property type="reaction ID" value="UER00093"/>
</dbReference>
<dbReference type="PANTHER" id="PTHR32125:SF4">
    <property type="entry name" value="2-C-METHYL-D-ERYTHRITOL 4-PHOSPHATE CYTIDYLYLTRANSFERASE, CHLOROPLASTIC"/>
    <property type="match status" value="1"/>
</dbReference>
<dbReference type="NCBIfam" id="TIGR00453">
    <property type="entry name" value="ispD"/>
    <property type="match status" value="1"/>
</dbReference>
<dbReference type="GO" id="GO:0019288">
    <property type="term" value="P:isopentenyl diphosphate biosynthetic process, methylerythritol 4-phosphate pathway"/>
    <property type="evidence" value="ECO:0007669"/>
    <property type="project" value="UniProtKB-UniPathway"/>
</dbReference>
<dbReference type="Gene3D" id="3.90.550.10">
    <property type="entry name" value="Spore Coat Polysaccharide Biosynthesis Protein SpsA, Chain A"/>
    <property type="match status" value="1"/>
</dbReference>
<gene>
    <name evidence="7" type="ORF">UFOPK3444_01120</name>
</gene>